<dbReference type="GO" id="GO:0016798">
    <property type="term" value="F:hydrolase activity, acting on glycosyl bonds"/>
    <property type="evidence" value="ECO:0007669"/>
    <property type="project" value="UniProtKB-KW"/>
</dbReference>
<organism evidence="2 3">
    <name type="scientific">Sphingobacterium alkalisoli</name>
    <dbReference type="NCBI Taxonomy" id="1874115"/>
    <lineage>
        <taxon>Bacteria</taxon>
        <taxon>Pseudomonadati</taxon>
        <taxon>Bacteroidota</taxon>
        <taxon>Sphingobacteriia</taxon>
        <taxon>Sphingobacteriales</taxon>
        <taxon>Sphingobacteriaceae</taxon>
        <taxon>Sphingobacterium</taxon>
    </lineage>
</organism>
<dbReference type="InterPro" id="IPR018711">
    <property type="entry name" value="NAGPA"/>
</dbReference>
<evidence type="ECO:0000313" key="3">
    <source>
        <dbReference type="Proteomes" id="UP000309872"/>
    </source>
</evidence>
<dbReference type="Proteomes" id="UP000309872">
    <property type="component" value="Unassembled WGS sequence"/>
</dbReference>
<comment type="caution">
    <text evidence="2">The sequence shown here is derived from an EMBL/GenBank/DDBJ whole genome shotgun (WGS) entry which is preliminary data.</text>
</comment>
<sequence length="347" mass="36645">MSKPIIMIRKLYTIAITSLLIGSQYACQKAEEVGLYSIYQLDKYKQDKPVIELDPTVWEKQSNLMTTFPKGIEVYKRTAAINAKGASLFLLAFNPKLNIELKPVLSSSAKTPTAFYNDESGDVYACINGGYFFGTSSLSLVQYNGVVNATNVASLNRSYNGVSTPYYPTRAAFGLSSSYVPSVAWVYNVTAGAGGLYAYSIPSPNAEGAPPQARPSNAFPAGGVLWDKQTSIGGSPMLVMDSVINITDVAEMVTASATPSSARPRSAIGYLKNGNVVIVAAQGGSTEIPGLTMQELAEEMLAVGCMGAVNLDGGGSTSLVVDGQKTVVPSDAAGERNVVSALIVKKR</sequence>
<dbReference type="Pfam" id="PF09992">
    <property type="entry name" value="NAGPA"/>
    <property type="match status" value="1"/>
</dbReference>
<dbReference type="AlphaFoldDB" id="A0A4U0H5P9"/>
<accession>A0A4U0H5P9</accession>
<feature type="domain" description="Phosphodiester glycosidase" evidence="1">
    <location>
        <begin position="228"/>
        <end position="344"/>
    </location>
</feature>
<evidence type="ECO:0000313" key="2">
    <source>
        <dbReference type="EMBL" id="TJY66946.1"/>
    </source>
</evidence>
<name>A0A4U0H5P9_9SPHI</name>
<proteinExistence type="predicted"/>
<gene>
    <name evidence="2" type="ORF">FAZ19_08575</name>
</gene>
<keyword evidence="3" id="KW-1185">Reference proteome</keyword>
<keyword evidence="2" id="KW-0326">Glycosidase</keyword>
<dbReference type="PANTHER" id="PTHR40446:SF2">
    <property type="entry name" value="N-ACETYLGLUCOSAMINE-1-PHOSPHODIESTER ALPHA-N-ACETYLGLUCOSAMINIDASE"/>
    <property type="match status" value="1"/>
</dbReference>
<protein>
    <submittedName>
        <fullName evidence="2">Phosphodiester glycosidase family protein</fullName>
    </submittedName>
</protein>
<reference evidence="2 3" key="1">
    <citation type="submission" date="2019-04" db="EMBL/GenBank/DDBJ databases">
        <title>Sphingobacterium olei sp. nov., isolated from oil-contaminated soil.</title>
        <authorList>
            <person name="Liu B."/>
        </authorList>
    </citation>
    <scope>NUCLEOTIDE SEQUENCE [LARGE SCALE GENOMIC DNA]</scope>
    <source>
        <strain evidence="2 3">Y3L14</strain>
    </source>
</reference>
<dbReference type="EMBL" id="SUKA01000002">
    <property type="protein sequence ID" value="TJY66946.1"/>
    <property type="molecule type" value="Genomic_DNA"/>
</dbReference>
<dbReference type="OrthoDB" id="9809781at2"/>
<keyword evidence="2" id="KW-0378">Hydrolase</keyword>
<evidence type="ECO:0000259" key="1">
    <source>
        <dbReference type="Pfam" id="PF09992"/>
    </source>
</evidence>
<dbReference type="PANTHER" id="PTHR40446">
    <property type="entry name" value="N-ACETYLGLUCOSAMINE-1-PHOSPHODIESTER ALPHA-N-ACETYLGLUCOSAMINIDASE"/>
    <property type="match status" value="1"/>
</dbReference>